<dbReference type="PATRIC" id="fig|264459.3.peg.861"/>
<proteinExistence type="predicted"/>
<dbReference type="RefSeq" id="WP_057428078.1">
    <property type="nucleotide sequence ID" value="NZ_LJRI01001200.1"/>
</dbReference>
<reference evidence="2 3" key="1">
    <citation type="submission" date="2015-09" db="EMBL/GenBank/DDBJ databases">
        <title>Genome announcement of multiple Pseudomonas syringae strains.</title>
        <authorList>
            <person name="Thakur S."/>
            <person name="Wang P.W."/>
            <person name="Gong Y."/>
            <person name="Weir B.S."/>
            <person name="Guttman D.S."/>
        </authorList>
    </citation>
    <scope>NUCLEOTIDE SEQUENCE [LARGE SCALE GENOMIC DNA]</scope>
    <source>
        <strain evidence="2 3">ICMP16929</strain>
    </source>
</reference>
<evidence type="ECO:0000313" key="3">
    <source>
        <dbReference type="Proteomes" id="UP000050384"/>
    </source>
</evidence>
<feature type="compositionally biased region" description="Polar residues" evidence="1">
    <location>
        <begin position="83"/>
        <end position="99"/>
    </location>
</feature>
<evidence type="ECO:0000313" key="2">
    <source>
        <dbReference type="EMBL" id="KPY70137.1"/>
    </source>
</evidence>
<comment type="caution">
    <text evidence="2">The sequence shown here is derived from an EMBL/GenBank/DDBJ whole genome shotgun (WGS) entry which is preliminary data.</text>
</comment>
<dbReference type="EMBL" id="LJRI01001200">
    <property type="protein sequence ID" value="KPY70137.1"/>
    <property type="molecule type" value="Genomic_DNA"/>
</dbReference>
<organism evidence="2 3">
    <name type="scientific">Pseudomonas syringae pv. spinaceae</name>
    <dbReference type="NCBI Taxonomy" id="264459"/>
    <lineage>
        <taxon>Bacteria</taxon>
        <taxon>Pseudomonadati</taxon>
        <taxon>Pseudomonadota</taxon>
        <taxon>Gammaproteobacteria</taxon>
        <taxon>Pseudomonadales</taxon>
        <taxon>Pseudomonadaceae</taxon>
        <taxon>Pseudomonas</taxon>
        <taxon>Pseudomonas syringae</taxon>
    </lineage>
</organism>
<accession>A0A0Q0FZ31</accession>
<gene>
    <name evidence="2" type="ORF">ALO94_00494</name>
</gene>
<feature type="region of interest" description="Disordered" evidence="1">
    <location>
        <begin position="78"/>
        <end position="109"/>
    </location>
</feature>
<feature type="compositionally biased region" description="Gly residues" evidence="1">
    <location>
        <begin position="100"/>
        <end position="109"/>
    </location>
</feature>
<name>A0A0Q0FZ31_PSESX</name>
<protein>
    <submittedName>
        <fullName evidence="2">Uncharacterized protein</fullName>
    </submittedName>
</protein>
<dbReference type="AlphaFoldDB" id="A0A0Q0FZ31"/>
<evidence type="ECO:0000256" key="1">
    <source>
        <dbReference type="SAM" id="MobiDB-lite"/>
    </source>
</evidence>
<sequence length="109" mass="11623">MKKSHGPAFKKSIVPLATCPVCKGKAFVSGVFHQIDCVQCNASGWVRFDNGEALEIHDLVFQLGTALSAACRQANGREVQSGPVRTSDVSGYYSQNNRRGAGGSNYTGD</sequence>
<dbReference type="Proteomes" id="UP000050384">
    <property type="component" value="Unassembled WGS sequence"/>
</dbReference>